<evidence type="ECO:0008006" key="3">
    <source>
        <dbReference type="Google" id="ProtNLM"/>
    </source>
</evidence>
<keyword evidence="2" id="KW-1185">Reference proteome</keyword>
<dbReference type="AlphaFoldDB" id="A0AAD9QN81"/>
<comment type="caution">
    <text evidence="1">The sequence shown here is derived from an EMBL/GenBank/DDBJ whole genome shotgun (WGS) entry which is preliminary data.</text>
</comment>
<protein>
    <recommendedName>
        <fullName evidence="3">Peptidase aspartic putative domain-containing protein</fullName>
    </recommendedName>
</protein>
<organism evidence="1 2">
    <name type="scientific">Acropora cervicornis</name>
    <name type="common">Staghorn coral</name>
    <dbReference type="NCBI Taxonomy" id="6130"/>
    <lineage>
        <taxon>Eukaryota</taxon>
        <taxon>Metazoa</taxon>
        <taxon>Cnidaria</taxon>
        <taxon>Anthozoa</taxon>
        <taxon>Hexacorallia</taxon>
        <taxon>Scleractinia</taxon>
        <taxon>Astrocoeniina</taxon>
        <taxon>Acroporidae</taxon>
        <taxon>Acropora</taxon>
    </lineage>
</organism>
<sequence>MDNLLKLPVVSSVNDVKGIRQLNDKTEIRIRGLEALGVEAQQYGSLLVPVLLSKVPQELRLIISREFDTGNWSLDELLKVFKTEAEARERCNSMAMTPSTTPERKHPHKPPPPTFNTLLTSEGQRITFCQPKGVDNRVQPLACMLTANLQSCITLASNPPSVQPREKHFVRIILDSGSHNTYITQQLKETLGLKPLARERLCIKTFGSDYDNLKSVDVVNLFPKNVDNDVIMTITAHVVPMICSPLNYEAVQFAKNNHDHLKDIVLSECNPEENLVVDILVAADQYWNIANGEIKRGESRPVAMNTRFGWTLSGPVENAPRSETHSVNLAATHVL</sequence>
<gene>
    <name evidence="1" type="ORF">P5673_011793</name>
</gene>
<name>A0AAD9QN81_ACRCE</name>
<dbReference type="InterPro" id="IPR005312">
    <property type="entry name" value="DUF1759"/>
</dbReference>
<evidence type="ECO:0000313" key="1">
    <source>
        <dbReference type="EMBL" id="KAK2564368.1"/>
    </source>
</evidence>
<dbReference type="EMBL" id="JARQWQ010000022">
    <property type="protein sequence ID" value="KAK2564368.1"/>
    <property type="molecule type" value="Genomic_DNA"/>
</dbReference>
<evidence type="ECO:0000313" key="2">
    <source>
        <dbReference type="Proteomes" id="UP001249851"/>
    </source>
</evidence>
<reference evidence="1" key="1">
    <citation type="journal article" date="2023" name="G3 (Bethesda)">
        <title>Whole genome assembly and annotation of the endangered Caribbean coral Acropora cervicornis.</title>
        <authorList>
            <person name="Selwyn J.D."/>
            <person name="Vollmer S.V."/>
        </authorList>
    </citation>
    <scope>NUCLEOTIDE SEQUENCE</scope>
    <source>
        <strain evidence="1">K2</strain>
    </source>
</reference>
<dbReference type="Proteomes" id="UP001249851">
    <property type="component" value="Unassembled WGS sequence"/>
</dbReference>
<dbReference type="Pfam" id="PF03564">
    <property type="entry name" value="DUF1759"/>
    <property type="match status" value="1"/>
</dbReference>
<proteinExistence type="predicted"/>
<accession>A0AAD9QN81</accession>
<reference evidence="1" key="2">
    <citation type="journal article" date="2023" name="Science">
        <title>Genomic signatures of disease resistance in endangered staghorn corals.</title>
        <authorList>
            <person name="Vollmer S.V."/>
            <person name="Selwyn J.D."/>
            <person name="Despard B.A."/>
            <person name="Roesel C.L."/>
        </authorList>
    </citation>
    <scope>NUCLEOTIDE SEQUENCE</scope>
    <source>
        <strain evidence="1">K2</strain>
    </source>
</reference>